<dbReference type="InterPro" id="IPR039425">
    <property type="entry name" value="RNA_pol_sigma-70-like"/>
</dbReference>
<dbReference type="RefSeq" id="WP_231488246.1">
    <property type="nucleotide sequence ID" value="NZ_BAAAZO010000003.1"/>
</dbReference>
<dbReference type="InterPro" id="IPR013249">
    <property type="entry name" value="RNA_pol_sigma70_r4_t2"/>
</dbReference>
<keyword evidence="2" id="KW-0805">Transcription regulation</keyword>
<dbReference type="Pfam" id="PF08281">
    <property type="entry name" value="Sigma70_r4_2"/>
    <property type="match status" value="1"/>
</dbReference>
<evidence type="ECO:0000256" key="5">
    <source>
        <dbReference type="ARBA" id="ARBA00023163"/>
    </source>
</evidence>
<evidence type="ECO:0000313" key="9">
    <source>
        <dbReference type="Proteomes" id="UP001501074"/>
    </source>
</evidence>
<proteinExistence type="inferred from homology"/>
<keyword evidence="3" id="KW-0731">Sigma factor</keyword>
<keyword evidence="5" id="KW-0804">Transcription</keyword>
<dbReference type="SUPFAM" id="SSF88659">
    <property type="entry name" value="Sigma3 and sigma4 domains of RNA polymerase sigma factors"/>
    <property type="match status" value="1"/>
</dbReference>
<comment type="caution">
    <text evidence="8">The sequence shown here is derived from an EMBL/GenBank/DDBJ whole genome shotgun (WGS) entry which is preliminary data.</text>
</comment>
<gene>
    <name evidence="8" type="ORF">GCM10022223_23400</name>
</gene>
<dbReference type="InterPro" id="IPR036388">
    <property type="entry name" value="WH-like_DNA-bd_sf"/>
</dbReference>
<reference evidence="9" key="1">
    <citation type="journal article" date="2019" name="Int. J. Syst. Evol. Microbiol.">
        <title>The Global Catalogue of Microorganisms (GCM) 10K type strain sequencing project: providing services to taxonomists for standard genome sequencing and annotation.</title>
        <authorList>
            <consortium name="The Broad Institute Genomics Platform"/>
            <consortium name="The Broad Institute Genome Sequencing Center for Infectious Disease"/>
            <person name="Wu L."/>
            <person name="Ma J."/>
        </authorList>
    </citation>
    <scope>NUCLEOTIDE SEQUENCE [LARGE SCALE GENOMIC DNA]</scope>
    <source>
        <strain evidence="9">JCM 16902</strain>
    </source>
</reference>
<dbReference type="NCBIfam" id="TIGR02937">
    <property type="entry name" value="sigma70-ECF"/>
    <property type="match status" value="1"/>
</dbReference>
<dbReference type="Gene3D" id="1.10.1740.10">
    <property type="match status" value="1"/>
</dbReference>
<comment type="similarity">
    <text evidence="1">Belongs to the sigma-70 factor family. ECF subfamily.</text>
</comment>
<protein>
    <submittedName>
        <fullName evidence="8">SigE family RNA polymerase sigma factor</fullName>
    </submittedName>
</protein>
<keyword evidence="4" id="KW-0238">DNA-binding</keyword>
<dbReference type="PANTHER" id="PTHR43133">
    <property type="entry name" value="RNA POLYMERASE ECF-TYPE SIGMA FACTO"/>
    <property type="match status" value="1"/>
</dbReference>
<evidence type="ECO:0000259" key="6">
    <source>
        <dbReference type="Pfam" id="PF04542"/>
    </source>
</evidence>
<accession>A0ABP6ZE88</accession>
<evidence type="ECO:0000256" key="1">
    <source>
        <dbReference type="ARBA" id="ARBA00010641"/>
    </source>
</evidence>
<dbReference type="InterPro" id="IPR013325">
    <property type="entry name" value="RNA_pol_sigma_r2"/>
</dbReference>
<evidence type="ECO:0000256" key="3">
    <source>
        <dbReference type="ARBA" id="ARBA00023082"/>
    </source>
</evidence>
<dbReference type="InterPro" id="IPR014284">
    <property type="entry name" value="RNA_pol_sigma-70_dom"/>
</dbReference>
<dbReference type="Pfam" id="PF04542">
    <property type="entry name" value="Sigma70_r2"/>
    <property type="match status" value="1"/>
</dbReference>
<dbReference type="SUPFAM" id="SSF88946">
    <property type="entry name" value="Sigma2 domain of RNA polymerase sigma factors"/>
    <property type="match status" value="1"/>
</dbReference>
<evidence type="ECO:0000313" key="8">
    <source>
        <dbReference type="EMBL" id="GAA3606796.1"/>
    </source>
</evidence>
<dbReference type="InterPro" id="IPR007627">
    <property type="entry name" value="RNA_pol_sigma70_r2"/>
</dbReference>
<evidence type="ECO:0000256" key="2">
    <source>
        <dbReference type="ARBA" id="ARBA00023015"/>
    </source>
</evidence>
<dbReference type="Proteomes" id="UP001501074">
    <property type="component" value="Unassembled WGS sequence"/>
</dbReference>
<feature type="domain" description="RNA polymerase sigma factor 70 region 4 type 2" evidence="7">
    <location>
        <begin position="108"/>
        <end position="160"/>
    </location>
</feature>
<sequence>MAADVGSAAPTGRGDYESLFPELWRKAYVVAYQVLGSQAQAEDAAQEAMAKAYSWWGRINKSPHGWVAKTAYTQAIDIARRQVRHQEVLGADDEDRPARGDARLEDRMDLTAAIERLPRRQREVIVLRYLADQSEADTAATLGMRVTTVRKHAQRGLATLGGHLASEVREV</sequence>
<dbReference type="Gene3D" id="1.10.10.10">
    <property type="entry name" value="Winged helix-like DNA-binding domain superfamily/Winged helix DNA-binding domain"/>
    <property type="match status" value="1"/>
</dbReference>
<name>A0ABP6ZE88_9ACTN</name>
<feature type="domain" description="RNA polymerase sigma-70 region 2" evidence="6">
    <location>
        <begin position="26"/>
        <end position="84"/>
    </location>
</feature>
<dbReference type="InterPro" id="IPR013324">
    <property type="entry name" value="RNA_pol_sigma_r3/r4-like"/>
</dbReference>
<evidence type="ECO:0000256" key="4">
    <source>
        <dbReference type="ARBA" id="ARBA00023125"/>
    </source>
</evidence>
<evidence type="ECO:0000259" key="7">
    <source>
        <dbReference type="Pfam" id="PF08281"/>
    </source>
</evidence>
<keyword evidence="9" id="KW-1185">Reference proteome</keyword>
<dbReference type="EMBL" id="BAAAZO010000003">
    <property type="protein sequence ID" value="GAA3606796.1"/>
    <property type="molecule type" value="Genomic_DNA"/>
</dbReference>
<organism evidence="8 9">
    <name type="scientific">Kineosporia mesophila</name>
    <dbReference type="NCBI Taxonomy" id="566012"/>
    <lineage>
        <taxon>Bacteria</taxon>
        <taxon>Bacillati</taxon>
        <taxon>Actinomycetota</taxon>
        <taxon>Actinomycetes</taxon>
        <taxon>Kineosporiales</taxon>
        <taxon>Kineosporiaceae</taxon>
        <taxon>Kineosporia</taxon>
    </lineage>
</organism>
<dbReference type="PANTHER" id="PTHR43133:SF50">
    <property type="entry name" value="ECF RNA POLYMERASE SIGMA FACTOR SIGM"/>
    <property type="match status" value="1"/>
</dbReference>